<evidence type="ECO:0000259" key="2">
    <source>
        <dbReference type="Pfam" id="PF10756"/>
    </source>
</evidence>
<feature type="transmembrane region" description="Helical" evidence="1">
    <location>
        <begin position="46"/>
        <end position="64"/>
    </location>
</feature>
<organism evidence="3 4">
    <name type="scientific">Aeromicrobium senzhongii</name>
    <dbReference type="NCBI Taxonomy" id="2663859"/>
    <lineage>
        <taxon>Bacteria</taxon>
        <taxon>Bacillati</taxon>
        <taxon>Actinomycetota</taxon>
        <taxon>Actinomycetes</taxon>
        <taxon>Propionibacteriales</taxon>
        <taxon>Nocardioidaceae</taxon>
        <taxon>Aeromicrobium</taxon>
    </lineage>
</organism>
<protein>
    <submittedName>
        <fullName evidence="3">PH domain-containing protein</fullName>
    </submittedName>
</protein>
<dbReference type="Proteomes" id="UP000620591">
    <property type="component" value="Unassembled WGS sequence"/>
</dbReference>
<reference evidence="3" key="1">
    <citation type="submission" date="2020-09" db="EMBL/GenBank/DDBJ databases">
        <title>Novel species in genus Aeromicrobium.</title>
        <authorList>
            <person name="Zhang G."/>
        </authorList>
    </citation>
    <scope>NUCLEOTIDE SEQUENCE</scope>
    <source>
        <strain evidence="3">Zg-636</strain>
    </source>
</reference>
<evidence type="ECO:0000313" key="3">
    <source>
        <dbReference type="EMBL" id="MBC9225209.1"/>
    </source>
</evidence>
<keyword evidence="1" id="KW-0472">Membrane</keyword>
<name>A0A8I0ESH9_9ACTN</name>
<dbReference type="Pfam" id="PF10756">
    <property type="entry name" value="bPH_6"/>
    <property type="match status" value="1"/>
</dbReference>
<keyword evidence="1" id="KW-0812">Transmembrane</keyword>
<dbReference type="RefSeq" id="WP_187768520.1">
    <property type="nucleotide sequence ID" value="NZ_JACTVM010000001.1"/>
</dbReference>
<dbReference type="EMBL" id="JACTVM010000001">
    <property type="protein sequence ID" value="MBC9225209.1"/>
    <property type="molecule type" value="Genomic_DNA"/>
</dbReference>
<accession>A0A8I0ESH9</accession>
<keyword evidence="1" id="KW-1133">Transmembrane helix</keyword>
<sequence>MTARRTFRPTGVIVVMWAMVVVLTVMAFVIGTRLPEGYQFRTSETVTIGALIGAVAIFALACTLSRASGDEESLTFVNGFRKHVLRWDEIAVISMRAGAPWPTVETKDGRRLPVFAIQGSEGGSARDAVSWLVGHLR</sequence>
<dbReference type="InterPro" id="IPR019692">
    <property type="entry name" value="CFP-6_PH"/>
</dbReference>
<proteinExistence type="predicted"/>
<evidence type="ECO:0000313" key="4">
    <source>
        <dbReference type="Proteomes" id="UP000620591"/>
    </source>
</evidence>
<comment type="caution">
    <text evidence="3">The sequence shown here is derived from an EMBL/GenBank/DDBJ whole genome shotgun (WGS) entry which is preliminary data.</text>
</comment>
<evidence type="ECO:0000256" key="1">
    <source>
        <dbReference type="SAM" id="Phobius"/>
    </source>
</evidence>
<gene>
    <name evidence="3" type="ORF">IBG24_02635</name>
</gene>
<feature type="domain" description="Low molecular weight protein antigen 6 PH" evidence="2">
    <location>
        <begin position="70"/>
        <end position="129"/>
    </location>
</feature>
<dbReference type="AlphaFoldDB" id="A0A8I0ESH9"/>
<feature type="transmembrane region" description="Helical" evidence="1">
    <location>
        <begin position="12"/>
        <end position="34"/>
    </location>
</feature>